<evidence type="ECO:0000256" key="8">
    <source>
        <dbReference type="ARBA" id="ARBA00022692"/>
    </source>
</evidence>
<keyword evidence="14 23" id="KW-1133">Transmembrane helix</keyword>
<evidence type="ECO:0000256" key="17">
    <source>
        <dbReference type="ARBA" id="ARBA00023136"/>
    </source>
</evidence>
<dbReference type="GO" id="GO:0004016">
    <property type="term" value="F:adenylate cyclase activity"/>
    <property type="evidence" value="ECO:0007669"/>
    <property type="project" value="UniProtKB-EC"/>
</dbReference>
<dbReference type="PROSITE" id="PS50885">
    <property type="entry name" value="HAMP"/>
    <property type="match status" value="1"/>
</dbReference>
<dbReference type="InterPro" id="IPR035965">
    <property type="entry name" value="PAS-like_dom_sf"/>
</dbReference>
<dbReference type="SMART" id="SM00044">
    <property type="entry name" value="CYCc"/>
    <property type="match status" value="1"/>
</dbReference>
<evidence type="ECO:0000256" key="3">
    <source>
        <dbReference type="ARBA" id="ARBA00012201"/>
    </source>
</evidence>
<keyword evidence="10" id="KW-0547">Nucleotide-binding</keyword>
<keyword evidence="18 22" id="KW-0456">Lyase</keyword>
<dbReference type="InterPro" id="IPR001610">
    <property type="entry name" value="PAC"/>
</dbReference>
<evidence type="ECO:0000313" key="27">
    <source>
        <dbReference type="EMBL" id="PZO36410.1"/>
    </source>
</evidence>
<comment type="subunit">
    <text evidence="21">Homodimer. Can also exist as monomer.</text>
</comment>
<comment type="catalytic activity">
    <reaction evidence="1">
        <text>ATP = 3',5'-cyclic AMP + diphosphate</text>
        <dbReference type="Rhea" id="RHEA:15389"/>
        <dbReference type="ChEBI" id="CHEBI:30616"/>
        <dbReference type="ChEBI" id="CHEBI:33019"/>
        <dbReference type="ChEBI" id="CHEBI:58165"/>
        <dbReference type="EC" id="4.6.1.1"/>
    </reaction>
</comment>
<accession>A0A2W4VWQ4</accession>
<dbReference type="SMART" id="SM00091">
    <property type="entry name" value="PAS"/>
    <property type="match status" value="3"/>
</dbReference>
<dbReference type="CDD" id="cd12913">
    <property type="entry name" value="PDC1_MCP_like"/>
    <property type="match status" value="1"/>
</dbReference>
<evidence type="ECO:0000256" key="10">
    <source>
        <dbReference type="ARBA" id="ARBA00022741"/>
    </source>
</evidence>
<dbReference type="FunFam" id="3.30.70.1230:FF:000033">
    <property type="entry name" value="Adenylate cyclase"/>
    <property type="match status" value="1"/>
</dbReference>
<dbReference type="NCBIfam" id="TIGR00229">
    <property type="entry name" value="sensory_box"/>
    <property type="match status" value="2"/>
</dbReference>
<dbReference type="Gene3D" id="3.30.70.1230">
    <property type="entry name" value="Nucleotide cyclase"/>
    <property type="match status" value="1"/>
</dbReference>
<keyword evidence="17 23" id="KW-0472">Membrane</keyword>
<feature type="domain" description="PAC" evidence="24">
    <location>
        <begin position="796"/>
        <end position="849"/>
    </location>
</feature>
<evidence type="ECO:0000256" key="1">
    <source>
        <dbReference type="ARBA" id="ARBA00001593"/>
    </source>
</evidence>
<dbReference type="SUPFAM" id="SSF55073">
    <property type="entry name" value="Nucleotide cyclase"/>
    <property type="match status" value="1"/>
</dbReference>
<dbReference type="GO" id="GO:0001653">
    <property type="term" value="F:peptide receptor activity"/>
    <property type="evidence" value="ECO:0007669"/>
    <property type="project" value="TreeGrafter"/>
</dbReference>
<dbReference type="GO" id="GO:0005886">
    <property type="term" value="C:plasma membrane"/>
    <property type="evidence" value="ECO:0007669"/>
    <property type="project" value="UniProtKB-SubCell"/>
</dbReference>
<organism evidence="27 28">
    <name type="scientific">Pseudanabaena frigida</name>
    <dbReference type="NCBI Taxonomy" id="945775"/>
    <lineage>
        <taxon>Bacteria</taxon>
        <taxon>Bacillati</taxon>
        <taxon>Cyanobacteriota</taxon>
        <taxon>Cyanophyceae</taxon>
        <taxon>Pseudanabaenales</taxon>
        <taxon>Pseudanabaenaceae</taxon>
        <taxon>Pseudanabaena</taxon>
    </lineage>
</organism>
<comment type="caution">
    <text evidence="27">The sequence shown here is derived from an EMBL/GenBank/DDBJ whole genome shotgun (WGS) entry which is preliminary data.</text>
</comment>
<dbReference type="SUPFAM" id="SSF103190">
    <property type="entry name" value="Sensory domain-like"/>
    <property type="match status" value="1"/>
</dbReference>
<comment type="subcellular location">
    <subcellularLocation>
        <location evidence="2">Cell membrane</location>
        <topology evidence="2">Multi-pass membrane protein</topology>
    </subcellularLocation>
</comment>
<dbReference type="CDD" id="cd07302">
    <property type="entry name" value="CHD"/>
    <property type="match status" value="1"/>
</dbReference>
<evidence type="ECO:0000256" key="4">
    <source>
        <dbReference type="ARBA" id="ARBA00021420"/>
    </source>
</evidence>
<keyword evidence="8 23" id="KW-0812">Transmembrane</keyword>
<keyword evidence="13" id="KW-0460">Magnesium</keyword>
<dbReference type="GO" id="GO:0005524">
    <property type="term" value="F:ATP binding"/>
    <property type="evidence" value="ECO:0007669"/>
    <property type="project" value="UniProtKB-KW"/>
</dbReference>
<evidence type="ECO:0000256" key="13">
    <source>
        <dbReference type="ARBA" id="ARBA00022842"/>
    </source>
</evidence>
<dbReference type="Gene3D" id="6.10.340.10">
    <property type="match status" value="1"/>
</dbReference>
<feature type="domain" description="PAC" evidence="24">
    <location>
        <begin position="539"/>
        <end position="591"/>
    </location>
</feature>
<evidence type="ECO:0000256" key="6">
    <source>
        <dbReference type="ARBA" id="ARBA00022553"/>
    </source>
</evidence>
<dbReference type="SUPFAM" id="SSF55785">
    <property type="entry name" value="PYP-like sensor domain (PAS domain)"/>
    <property type="match status" value="3"/>
</dbReference>
<proteinExistence type="inferred from homology"/>
<keyword evidence="11" id="KW-0418">Kinase</keyword>
<evidence type="ECO:0000256" key="5">
    <source>
        <dbReference type="ARBA" id="ARBA00022475"/>
    </source>
</evidence>
<evidence type="ECO:0000313" key="28">
    <source>
        <dbReference type="Proteomes" id="UP000249467"/>
    </source>
</evidence>
<keyword evidence="6" id="KW-0597">Phosphoprotein</keyword>
<evidence type="ECO:0000256" key="15">
    <source>
        <dbReference type="ARBA" id="ARBA00022998"/>
    </source>
</evidence>
<dbReference type="CDD" id="cd06225">
    <property type="entry name" value="HAMP"/>
    <property type="match status" value="1"/>
</dbReference>
<dbReference type="Pfam" id="PF13426">
    <property type="entry name" value="PAS_9"/>
    <property type="match status" value="1"/>
</dbReference>
<dbReference type="Gene3D" id="3.30.450.20">
    <property type="entry name" value="PAS domain"/>
    <property type="match status" value="4"/>
</dbReference>
<dbReference type="PANTHER" id="PTHR11920:SF335">
    <property type="entry name" value="GUANYLATE CYCLASE"/>
    <property type="match status" value="1"/>
</dbReference>
<evidence type="ECO:0000256" key="7">
    <source>
        <dbReference type="ARBA" id="ARBA00022679"/>
    </source>
</evidence>
<evidence type="ECO:0000256" key="2">
    <source>
        <dbReference type="ARBA" id="ARBA00004651"/>
    </source>
</evidence>
<evidence type="ECO:0000259" key="25">
    <source>
        <dbReference type="PROSITE" id="PS50125"/>
    </source>
</evidence>
<dbReference type="InterPro" id="IPR018297">
    <property type="entry name" value="A/G_cyclase_CS"/>
</dbReference>
<evidence type="ECO:0000256" key="20">
    <source>
        <dbReference type="ARBA" id="ARBA00032637"/>
    </source>
</evidence>
<evidence type="ECO:0000256" key="18">
    <source>
        <dbReference type="ARBA" id="ARBA00023239"/>
    </source>
</evidence>
<dbReference type="InterPro" id="IPR000014">
    <property type="entry name" value="PAS"/>
</dbReference>
<evidence type="ECO:0000256" key="12">
    <source>
        <dbReference type="ARBA" id="ARBA00022840"/>
    </source>
</evidence>
<dbReference type="Pfam" id="PF08448">
    <property type="entry name" value="PAS_4"/>
    <property type="match status" value="1"/>
</dbReference>
<keyword evidence="9" id="KW-0479">Metal-binding</keyword>
<dbReference type="EMBL" id="QBML01000041">
    <property type="protein sequence ID" value="PZO36410.1"/>
    <property type="molecule type" value="Genomic_DNA"/>
</dbReference>
<evidence type="ECO:0000259" key="24">
    <source>
        <dbReference type="PROSITE" id="PS50113"/>
    </source>
</evidence>
<evidence type="ECO:0000256" key="23">
    <source>
        <dbReference type="SAM" id="Phobius"/>
    </source>
</evidence>
<gene>
    <name evidence="27" type="ORF">DCF19_21675</name>
</gene>
<dbReference type="PROSITE" id="PS50125">
    <property type="entry name" value="GUANYLATE_CYCLASE_2"/>
    <property type="match status" value="1"/>
</dbReference>
<evidence type="ECO:0000256" key="22">
    <source>
        <dbReference type="RuleBase" id="RU000405"/>
    </source>
</evidence>
<dbReference type="GO" id="GO:0006171">
    <property type="term" value="P:cAMP biosynthetic process"/>
    <property type="evidence" value="ECO:0007669"/>
    <property type="project" value="UniProtKB-KW"/>
</dbReference>
<dbReference type="InterPro" id="IPR033479">
    <property type="entry name" value="dCache_1"/>
</dbReference>
<sequence length="1063" mass="120196">MPANSSHADKSRRDRQLSLKILLIVPFVTQVIAAVGITGWLSVQNGREATQELAPQIGQEVTNTIEAHVRGYFDAPLEILQAHGAIAKIGNLNFDNLDSLEKLFWQQMRQAQILYFFYAANPQGQFIGVERRENALVLHRSIASESSSKPVRQKSIYRLDGNGKVLNQIELNDYDPRDRPWYQQAIKTRQAVWSPIYLFVARPILGITASLPIYSESGNLRGVLAIDLTLSQIGDFLRQLKISKTGQAFILEPSGAIVATSTSEAPFISTAQGQKRIFALQSQNSLLRLAYQNLQTNYPNPANIPNHQQIQIQWEGATQYVQITRLKTAQGLDWLLIVAVSEQDFRDRININTRNTIVLCALALVFASLTGFYTSKWIAKPVEKLIDASHLLASLSVSADLASGQPYHPIETANVRELSILADSFNQMAQQLHISFTALAQSKEELEERVEQRTEALRSSETKYRTLVEVANCIILRRDTKGTVKFINEYGLVFFGFGNEDEVIGKNIQETIFRHSDDTTSADLPIWTKNSPDNPELYMFQESKNIRNDGEQVWISWSNRPILDDDENLVEILSIGIDITERKRVESTLEQFLSLQRATFESIADGILAVDRIGHITSYNQQFVDMFSLSQEVLSMPDYALRLEFLAEQMLEPQEFMQRSQEFYRHPEMESYDVLELIDGRVLERYSRPQRLGDQIIGRVWSFQDVTARTKAEQALKEQEAYLRLIIDSIPQQIFWKDTNLVFRGCNKNWAMYAQIDTPESVIGKTDYDLINSHELADMFRKHDRQIMESNVPEMHVIQRKLNPDKQGQSIWLDISKLPIIDADGKTIGILGVLDDITERKLSEEALYAEQEKSERLLLNILPKAIADRLKQSHGVIADSYESVTVLFADIVSFTRMSSELSPQDLVDLLNLIFSTFDTLCETYGLEKIKTIGDAYMVAGGIPIPTANHAEAIASMALDMVDKLAELRNLTGRKLQIRVGIHTGAVIAGVIGTQKFIYDLWGDTVNVASRMESHSEVGKIQVTAETYALLKDKFELVERGAIEVKGKGQMQTYWLTGKKITNS</sequence>
<reference evidence="27 28" key="2">
    <citation type="submission" date="2018-06" db="EMBL/GenBank/DDBJ databases">
        <title>Metagenomic assembly of (sub)arctic Cyanobacteria and their associated microbiome from non-axenic cultures.</title>
        <authorList>
            <person name="Baurain D."/>
        </authorList>
    </citation>
    <scope>NUCLEOTIDE SEQUENCE [LARGE SCALE GENOMIC DNA]</scope>
    <source>
        <strain evidence="27">ULC066bin1</strain>
    </source>
</reference>
<dbReference type="Pfam" id="PF02743">
    <property type="entry name" value="dCache_1"/>
    <property type="match status" value="1"/>
</dbReference>
<dbReference type="GO" id="GO:0004383">
    <property type="term" value="F:guanylate cyclase activity"/>
    <property type="evidence" value="ECO:0007669"/>
    <property type="project" value="TreeGrafter"/>
</dbReference>
<keyword evidence="7" id="KW-0808">Transferase</keyword>
<dbReference type="InterPro" id="IPR029787">
    <property type="entry name" value="Nucleotide_cyclase"/>
</dbReference>
<dbReference type="PROSITE" id="PS00452">
    <property type="entry name" value="GUANYLATE_CYCLASE_1"/>
    <property type="match status" value="1"/>
</dbReference>
<feature type="transmembrane region" description="Helical" evidence="23">
    <location>
        <begin position="21"/>
        <end position="43"/>
    </location>
</feature>
<dbReference type="PANTHER" id="PTHR11920">
    <property type="entry name" value="GUANYLYL CYCLASE"/>
    <property type="match status" value="1"/>
</dbReference>
<dbReference type="GO" id="GO:0000160">
    <property type="term" value="P:phosphorelay signal transduction system"/>
    <property type="evidence" value="ECO:0007669"/>
    <property type="project" value="UniProtKB-KW"/>
</dbReference>
<evidence type="ECO:0000256" key="16">
    <source>
        <dbReference type="ARBA" id="ARBA00023012"/>
    </source>
</evidence>
<name>A0A2W4VWQ4_9CYAN</name>
<comment type="similarity">
    <text evidence="22">Belongs to the adenylyl cyclase class-4/guanylyl cyclase family.</text>
</comment>
<feature type="domain" description="HAMP" evidence="26">
    <location>
        <begin position="376"/>
        <end position="437"/>
    </location>
</feature>
<evidence type="ECO:0000256" key="19">
    <source>
        <dbReference type="ARBA" id="ARBA00032597"/>
    </source>
</evidence>
<dbReference type="EC" id="4.6.1.1" evidence="3"/>
<evidence type="ECO:0000259" key="26">
    <source>
        <dbReference type="PROSITE" id="PS50885"/>
    </source>
</evidence>
<evidence type="ECO:0000256" key="11">
    <source>
        <dbReference type="ARBA" id="ARBA00022777"/>
    </source>
</evidence>
<dbReference type="InterPro" id="IPR013656">
    <property type="entry name" value="PAS_4"/>
</dbReference>
<evidence type="ECO:0000256" key="21">
    <source>
        <dbReference type="ARBA" id="ARBA00064436"/>
    </source>
</evidence>
<dbReference type="InterPro" id="IPR003660">
    <property type="entry name" value="HAMP_dom"/>
</dbReference>
<dbReference type="AlphaFoldDB" id="A0A2W4VWQ4"/>
<dbReference type="InterPro" id="IPR050401">
    <property type="entry name" value="Cyclic_nucleotide_synthase"/>
</dbReference>
<keyword evidence="5" id="KW-1003">Cell membrane</keyword>
<dbReference type="SMART" id="SM00304">
    <property type="entry name" value="HAMP"/>
    <property type="match status" value="1"/>
</dbReference>
<keyword evidence="15" id="KW-0115">cAMP biosynthesis</keyword>
<dbReference type="GO" id="GO:0007168">
    <property type="term" value="P:receptor guanylyl cyclase signaling pathway"/>
    <property type="evidence" value="ECO:0007669"/>
    <property type="project" value="TreeGrafter"/>
</dbReference>
<evidence type="ECO:0000256" key="9">
    <source>
        <dbReference type="ARBA" id="ARBA00022723"/>
    </source>
</evidence>
<keyword evidence="16" id="KW-0902">Two-component regulatory system</keyword>
<dbReference type="Proteomes" id="UP000249467">
    <property type="component" value="Unassembled WGS sequence"/>
</dbReference>
<evidence type="ECO:0000256" key="14">
    <source>
        <dbReference type="ARBA" id="ARBA00022989"/>
    </source>
</evidence>
<dbReference type="InterPro" id="IPR001054">
    <property type="entry name" value="A/G_cyclase"/>
</dbReference>
<dbReference type="PROSITE" id="PS50113">
    <property type="entry name" value="PAC"/>
    <property type="match status" value="2"/>
</dbReference>
<keyword evidence="12" id="KW-0067">ATP-binding</keyword>
<dbReference type="Pfam" id="PF12860">
    <property type="entry name" value="PAS_7"/>
    <property type="match status" value="1"/>
</dbReference>
<feature type="domain" description="Guanylate cyclase" evidence="25">
    <location>
        <begin position="885"/>
        <end position="1012"/>
    </location>
</feature>
<dbReference type="GO" id="GO:0016301">
    <property type="term" value="F:kinase activity"/>
    <property type="evidence" value="ECO:0007669"/>
    <property type="project" value="UniProtKB-KW"/>
</dbReference>
<dbReference type="Pfam" id="PF00211">
    <property type="entry name" value="Guanylate_cyc"/>
    <property type="match status" value="1"/>
</dbReference>
<reference evidence="27 28" key="1">
    <citation type="submission" date="2018-04" db="EMBL/GenBank/DDBJ databases">
        <authorList>
            <person name="Go L.Y."/>
            <person name="Mitchell J.A."/>
        </authorList>
    </citation>
    <scope>NUCLEOTIDE SEQUENCE [LARGE SCALE GENOMIC DNA]</scope>
    <source>
        <strain evidence="27">ULC066bin1</strain>
    </source>
</reference>
<dbReference type="SMART" id="SM00086">
    <property type="entry name" value="PAC"/>
    <property type="match status" value="2"/>
</dbReference>
<dbReference type="InterPro" id="IPR000700">
    <property type="entry name" value="PAS-assoc_C"/>
</dbReference>
<dbReference type="GO" id="GO:0046872">
    <property type="term" value="F:metal ion binding"/>
    <property type="evidence" value="ECO:0007669"/>
    <property type="project" value="UniProtKB-KW"/>
</dbReference>
<protein>
    <recommendedName>
        <fullName evidence="4">Adenylate cyclase</fullName>
        <ecNumber evidence="3">4.6.1.1</ecNumber>
    </recommendedName>
    <alternativeName>
        <fullName evidence="19">ATP pyrophosphate-lyase</fullName>
    </alternativeName>
    <alternativeName>
        <fullName evidence="20">Adenylyl cyclase</fullName>
    </alternativeName>
</protein>
<dbReference type="InterPro" id="IPR029151">
    <property type="entry name" value="Sensor-like_sf"/>
</dbReference>
<dbReference type="CDD" id="cd00130">
    <property type="entry name" value="PAS"/>
    <property type="match status" value="2"/>
</dbReference>